<proteinExistence type="predicted"/>
<keyword evidence="8" id="KW-0902">Two-component regulatory system</keyword>
<keyword evidence="6 11" id="KW-0418">Kinase</keyword>
<keyword evidence="4" id="KW-0808">Transferase</keyword>
<keyword evidence="9" id="KW-0812">Transmembrane</keyword>
<dbReference type="EC" id="2.7.13.3" evidence="2"/>
<dbReference type="Proteomes" id="UP001060012">
    <property type="component" value="Chromosome"/>
</dbReference>
<dbReference type="InterPro" id="IPR004358">
    <property type="entry name" value="Sig_transdc_His_kin-like_C"/>
</dbReference>
<dbReference type="InterPro" id="IPR036097">
    <property type="entry name" value="HisK_dim/P_sf"/>
</dbReference>
<dbReference type="SUPFAM" id="SSF55874">
    <property type="entry name" value="ATPase domain of HSP90 chaperone/DNA topoisomerase II/histidine kinase"/>
    <property type="match status" value="1"/>
</dbReference>
<evidence type="ECO:0000256" key="3">
    <source>
        <dbReference type="ARBA" id="ARBA00022553"/>
    </source>
</evidence>
<accession>A0ABY5E5T6</accession>
<dbReference type="RefSeq" id="WP_254577693.1">
    <property type="nucleotide sequence ID" value="NZ_CP100595.1"/>
</dbReference>
<dbReference type="InterPro" id="IPR005467">
    <property type="entry name" value="His_kinase_dom"/>
</dbReference>
<evidence type="ECO:0000313" key="11">
    <source>
        <dbReference type="EMBL" id="UTJ07519.1"/>
    </source>
</evidence>
<evidence type="ECO:0000256" key="4">
    <source>
        <dbReference type="ARBA" id="ARBA00022679"/>
    </source>
</evidence>
<dbReference type="InterPro" id="IPR003661">
    <property type="entry name" value="HisK_dim/P_dom"/>
</dbReference>
<dbReference type="PRINTS" id="PR00344">
    <property type="entry name" value="BCTRLSENSOR"/>
</dbReference>
<evidence type="ECO:0000256" key="2">
    <source>
        <dbReference type="ARBA" id="ARBA00012438"/>
    </source>
</evidence>
<keyword evidence="9" id="KW-1133">Transmembrane helix</keyword>
<gene>
    <name evidence="11" type="ORF">NJU99_05325</name>
</gene>
<evidence type="ECO:0000256" key="9">
    <source>
        <dbReference type="SAM" id="Phobius"/>
    </source>
</evidence>
<evidence type="ECO:0000313" key="12">
    <source>
        <dbReference type="Proteomes" id="UP001060012"/>
    </source>
</evidence>
<dbReference type="InterPro" id="IPR036890">
    <property type="entry name" value="HATPase_C_sf"/>
</dbReference>
<sequence length="378" mass="43480">MFNKEGIPFFTVIIPFLSILFVAFFSTSYYLKLTNEAFEEDIKEFNQLYILKSNNQKNINILIKQKTQVHKQRQEKFKEFMIYLTGSIVVFMALFSLLMSSIIDDVVKKYKQQVQNKEGKLQRLNKSLEYKVQKGIQEAKRKDKAILQQSKLARMGSMISMIAHQWRQPLTELSGVLMELETATRFKKVNDEHILSSIERCDGMIEFMSNTIDDFRNFYRPDKKKEDFYVLDSCQKAIGLVNASLKESSIDLILNIKKDKLIHGYPTEFSQVILNLITNARDVLLEKNIQEPRIELSIETMGVLCIVKVKDNAGGIKKENLDLIFDPYFSTKDEKSGTGLGLYISKLIIENNMGGELSVKNDKDGAVFKIVITGWNNG</sequence>
<keyword evidence="9" id="KW-0472">Membrane</keyword>
<dbReference type="CDD" id="cd00082">
    <property type="entry name" value="HisKA"/>
    <property type="match status" value="1"/>
</dbReference>
<dbReference type="PANTHER" id="PTHR43065">
    <property type="entry name" value="SENSOR HISTIDINE KINASE"/>
    <property type="match status" value="1"/>
</dbReference>
<dbReference type="EMBL" id="CP100595">
    <property type="protein sequence ID" value="UTJ07519.1"/>
    <property type="molecule type" value="Genomic_DNA"/>
</dbReference>
<dbReference type="InterPro" id="IPR003594">
    <property type="entry name" value="HATPase_dom"/>
</dbReference>
<dbReference type="SMART" id="SM00387">
    <property type="entry name" value="HATPase_c"/>
    <property type="match status" value="1"/>
</dbReference>
<dbReference type="PROSITE" id="PS50109">
    <property type="entry name" value="HIS_KIN"/>
    <property type="match status" value="1"/>
</dbReference>
<feature type="transmembrane region" description="Helical" evidence="9">
    <location>
        <begin position="80"/>
        <end position="103"/>
    </location>
</feature>
<evidence type="ECO:0000259" key="10">
    <source>
        <dbReference type="PROSITE" id="PS50109"/>
    </source>
</evidence>
<evidence type="ECO:0000256" key="8">
    <source>
        <dbReference type="ARBA" id="ARBA00023012"/>
    </source>
</evidence>
<evidence type="ECO:0000256" key="1">
    <source>
        <dbReference type="ARBA" id="ARBA00000085"/>
    </source>
</evidence>
<comment type="catalytic activity">
    <reaction evidence="1">
        <text>ATP + protein L-histidine = ADP + protein N-phospho-L-histidine.</text>
        <dbReference type="EC" id="2.7.13.3"/>
    </reaction>
</comment>
<dbReference type="Gene3D" id="3.30.565.10">
    <property type="entry name" value="Histidine kinase-like ATPase, C-terminal domain"/>
    <property type="match status" value="1"/>
</dbReference>
<dbReference type="Pfam" id="PF02518">
    <property type="entry name" value="HATPase_c"/>
    <property type="match status" value="1"/>
</dbReference>
<organism evidence="11 12">
    <name type="scientific">Arcobacter roscoffensis</name>
    <dbReference type="NCBI Taxonomy" id="2961520"/>
    <lineage>
        <taxon>Bacteria</taxon>
        <taxon>Pseudomonadati</taxon>
        <taxon>Campylobacterota</taxon>
        <taxon>Epsilonproteobacteria</taxon>
        <taxon>Campylobacterales</taxon>
        <taxon>Arcobacteraceae</taxon>
        <taxon>Arcobacter</taxon>
    </lineage>
</organism>
<dbReference type="GO" id="GO:0016301">
    <property type="term" value="F:kinase activity"/>
    <property type="evidence" value="ECO:0007669"/>
    <property type="project" value="UniProtKB-KW"/>
</dbReference>
<keyword evidence="12" id="KW-1185">Reference proteome</keyword>
<evidence type="ECO:0000256" key="7">
    <source>
        <dbReference type="ARBA" id="ARBA00022840"/>
    </source>
</evidence>
<keyword evidence="7" id="KW-0067">ATP-binding</keyword>
<reference evidence="11" key="1">
    <citation type="submission" date="2022-07" db="EMBL/GenBank/DDBJ databases">
        <title>Arcobacter roscoffensis sp. nov., a marine bacterium isolated from coastal seawater collected from Roscoff, France.</title>
        <authorList>
            <person name="Pascual J."/>
            <person name="Lepeaux C."/>
            <person name="Methner A."/>
            <person name="Overmann J."/>
        </authorList>
    </citation>
    <scope>NUCLEOTIDE SEQUENCE</scope>
    <source>
        <strain evidence="11">ARW1-2F2</strain>
    </source>
</reference>
<feature type="domain" description="Histidine kinase" evidence="10">
    <location>
        <begin position="161"/>
        <end position="376"/>
    </location>
</feature>
<name>A0ABY5E5T6_9BACT</name>
<keyword evidence="3" id="KW-0597">Phosphoprotein</keyword>
<dbReference type="PANTHER" id="PTHR43065:SF10">
    <property type="entry name" value="PEROXIDE STRESS-ACTIVATED HISTIDINE KINASE MAK3"/>
    <property type="match status" value="1"/>
</dbReference>
<keyword evidence="5" id="KW-0547">Nucleotide-binding</keyword>
<evidence type="ECO:0000256" key="5">
    <source>
        <dbReference type="ARBA" id="ARBA00022741"/>
    </source>
</evidence>
<dbReference type="SUPFAM" id="SSF47384">
    <property type="entry name" value="Homodimeric domain of signal transducing histidine kinase"/>
    <property type="match status" value="1"/>
</dbReference>
<protein>
    <recommendedName>
        <fullName evidence="2">histidine kinase</fullName>
        <ecNumber evidence="2">2.7.13.3</ecNumber>
    </recommendedName>
</protein>
<evidence type="ECO:0000256" key="6">
    <source>
        <dbReference type="ARBA" id="ARBA00022777"/>
    </source>
</evidence>
<feature type="transmembrane region" description="Helical" evidence="9">
    <location>
        <begin position="6"/>
        <end position="25"/>
    </location>
</feature>
<dbReference type="Gene3D" id="1.10.287.130">
    <property type="match status" value="1"/>
</dbReference>